<reference evidence="1 2" key="2">
    <citation type="submission" date="2016-12" db="EMBL/GenBank/DDBJ databases">
        <title>Draft Genome Sequence of Cystobacter ferrugineus Strain Cbfe23.</title>
        <authorList>
            <person name="Akbar S."/>
            <person name="Dowd S.E."/>
            <person name="Stevens D.C."/>
        </authorList>
    </citation>
    <scope>NUCLEOTIDE SEQUENCE [LARGE SCALE GENOMIC DNA]</scope>
    <source>
        <strain evidence="1 2">Cbfe23</strain>
    </source>
</reference>
<dbReference type="PANTHER" id="PTHR35566">
    <property type="entry name" value="BLR3599 PROTEIN"/>
    <property type="match status" value="1"/>
</dbReference>
<keyword evidence="2" id="KW-1185">Reference proteome</keyword>
<evidence type="ECO:0000313" key="1">
    <source>
        <dbReference type="EMBL" id="OJH38141.1"/>
    </source>
</evidence>
<dbReference type="RefSeq" id="WP_071900648.1">
    <property type="nucleotide sequence ID" value="NZ_MPIN01000006.1"/>
</dbReference>
<evidence type="ECO:0000313" key="2">
    <source>
        <dbReference type="Proteomes" id="UP000182229"/>
    </source>
</evidence>
<reference evidence="2" key="1">
    <citation type="submission" date="2016-11" db="EMBL/GenBank/DDBJ databases">
        <authorList>
            <person name="Shukria A."/>
            <person name="Stevens D.C."/>
        </authorList>
    </citation>
    <scope>NUCLEOTIDE SEQUENCE [LARGE SCALE GENOMIC DNA]</scope>
    <source>
        <strain evidence="2">Cbfe23</strain>
    </source>
</reference>
<dbReference type="EMBL" id="MPIN01000006">
    <property type="protein sequence ID" value="OJH38141.1"/>
    <property type="molecule type" value="Genomic_DNA"/>
</dbReference>
<dbReference type="Proteomes" id="UP000182229">
    <property type="component" value="Unassembled WGS sequence"/>
</dbReference>
<sequence length="455" mass="51095">MKPPQRVVWSEGMFMSPHHMQQQDLYHENLVEARLGALLPYTWGVVSQEFDLEALRAGQVQLLRFSGVLPDGLPVSFSRGQDEAPPARLVEGHFPVSEHTLGVYLGIPKERNGVESYGSSGQVGASPRFTPKNQPISDLHASTSVMPVAFAQRNMRLLFENEQRDDFDAIKIAELARDKSGNLLLVANYVPPCLRIDASPYLMHELRLLLRLIVSKQRTLSSRRRHRNESALEFTASDVTLFLELNALNGVIPYLQHALEAGNARPQGLYQMLLQCAGQLCTFTPDADPSALPTFQYTHLRATFEELFRRINELLRAVALEQCLSVFMELGPDRIFRGSLSDERLERCGQFFLTVRSELPEAQVAEQLPRLVKVACGSEIRDIVHAASPGVPIKVTYRPPPEIPVQPGTSYFSLSVQDGYWKNVMRERNVALYLPHPFDISRTTIELLAVPTNGQ</sequence>
<name>A0A1L9B7C9_9BACT</name>
<dbReference type="OrthoDB" id="9775333at2"/>
<protein>
    <submittedName>
        <fullName evidence="1">Type VI secretion system-associated protein</fullName>
    </submittedName>
</protein>
<dbReference type="NCBIfam" id="TIGR03353">
    <property type="entry name" value="VI_chp_4"/>
    <property type="match status" value="1"/>
</dbReference>
<comment type="caution">
    <text evidence="1">The sequence shown here is derived from an EMBL/GenBank/DDBJ whole genome shotgun (WGS) entry which is preliminary data.</text>
</comment>
<dbReference type="PANTHER" id="PTHR35566:SF1">
    <property type="entry name" value="TYPE VI SECRETION SYSTEM BASEPLATE COMPONENT TSSK1"/>
    <property type="match status" value="1"/>
</dbReference>
<gene>
    <name evidence="1" type="ORF">BON30_23595</name>
</gene>
<dbReference type="STRING" id="83449.BON30_23595"/>
<dbReference type="InterPro" id="IPR010263">
    <property type="entry name" value="T6SS_TssK"/>
</dbReference>
<organism evidence="1 2">
    <name type="scientific">Cystobacter ferrugineus</name>
    <dbReference type="NCBI Taxonomy" id="83449"/>
    <lineage>
        <taxon>Bacteria</taxon>
        <taxon>Pseudomonadati</taxon>
        <taxon>Myxococcota</taxon>
        <taxon>Myxococcia</taxon>
        <taxon>Myxococcales</taxon>
        <taxon>Cystobacterineae</taxon>
        <taxon>Archangiaceae</taxon>
        <taxon>Cystobacter</taxon>
    </lineage>
</organism>
<dbReference type="Pfam" id="PF05936">
    <property type="entry name" value="T6SS_VasE"/>
    <property type="match status" value="1"/>
</dbReference>
<proteinExistence type="predicted"/>
<accession>A0A1L9B7C9</accession>
<dbReference type="AlphaFoldDB" id="A0A1L9B7C9"/>